<dbReference type="InterPro" id="IPR036259">
    <property type="entry name" value="MFS_trans_sf"/>
</dbReference>
<keyword evidence="5 6" id="KW-0472">Membrane</keyword>
<dbReference type="Gene3D" id="1.20.1250.20">
    <property type="entry name" value="MFS general substrate transporter like domains"/>
    <property type="match status" value="2"/>
</dbReference>
<feature type="transmembrane region" description="Helical" evidence="6">
    <location>
        <begin position="129"/>
        <end position="151"/>
    </location>
</feature>
<dbReference type="RefSeq" id="WP_107830285.1">
    <property type="nucleotide sequence ID" value="NZ_CP160205.1"/>
</dbReference>
<dbReference type="PANTHER" id="PTHR43702:SF12">
    <property type="entry name" value="N-ACETYL GLUCOSAMINE TRANSPORTER NAGP"/>
    <property type="match status" value="1"/>
</dbReference>
<evidence type="ECO:0000256" key="4">
    <source>
        <dbReference type="ARBA" id="ARBA00022989"/>
    </source>
</evidence>
<evidence type="ECO:0000256" key="2">
    <source>
        <dbReference type="ARBA" id="ARBA00022475"/>
    </source>
</evidence>
<dbReference type="OrthoDB" id="3225787at2"/>
<feature type="transmembrane region" description="Helical" evidence="6">
    <location>
        <begin position="183"/>
        <end position="205"/>
    </location>
</feature>
<gene>
    <name evidence="8" type="ORF">C8P68_10738</name>
</gene>
<dbReference type="EMBL" id="QAOQ01000007">
    <property type="protein sequence ID" value="PTQ93981.1"/>
    <property type="molecule type" value="Genomic_DNA"/>
</dbReference>
<accession>A0A2T5J685</accession>
<evidence type="ECO:0000256" key="6">
    <source>
        <dbReference type="SAM" id="Phobius"/>
    </source>
</evidence>
<keyword evidence="4 6" id="KW-1133">Transmembrane helix</keyword>
<dbReference type="InterPro" id="IPR020846">
    <property type="entry name" value="MFS_dom"/>
</dbReference>
<evidence type="ECO:0000259" key="7">
    <source>
        <dbReference type="PROSITE" id="PS50850"/>
    </source>
</evidence>
<dbReference type="PANTHER" id="PTHR43702">
    <property type="entry name" value="L-FUCOSE-PROTON SYMPORTER"/>
    <property type="match status" value="1"/>
</dbReference>
<reference evidence="8 9" key="1">
    <citation type="submission" date="2018-04" db="EMBL/GenBank/DDBJ databases">
        <title>Genomic Encyclopedia of Archaeal and Bacterial Type Strains, Phase II (KMG-II): from individual species to whole genera.</title>
        <authorList>
            <person name="Goeker M."/>
        </authorList>
    </citation>
    <scope>NUCLEOTIDE SEQUENCE [LARGE SCALE GENOMIC DNA]</scope>
    <source>
        <strain evidence="8 9">DSM 26809</strain>
    </source>
</reference>
<dbReference type="PROSITE" id="PS50850">
    <property type="entry name" value="MFS"/>
    <property type="match status" value="1"/>
</dbReference>
<proteinExistence type="predicted"/>
<evidence type="ECO:0000256" key="3">
    <source>
        <dbReference type="ARBA" id="ARBA00022692"/>
    </source>
</evidence>
<sequence length="418" mass="46237">MKHSNKFLVGLILFIWFVISLVTNILGPLMPVIIQTYKLSLTMAAFLPFSFFLAYGVMSVPAGMLIERIGEKKSLLIAFSLNLIGSLVFSLYPYYSVALGSLFIIGMGMAMLQVIINPLMRTAGGEENFAVYSVLAQLVFGFASFVSPYIFSYLYSGLLAHVQGDWLIGTLSSLVRQGLSWTAMYWLFTTVFIRVISLIAFIKILNVELKDDEKAGAFTVYIELLKQRPVWLFFLGIVAYVGTEQSLANWMSEFLRTYHGVDPNKGGAHAVAWFWGLMSVGCLLGIFLLKLWDARLVLKWAVATAAITVSLSLFGSVQIALYTFPLAGFFISVMFSIVFSLALNSIAMHHGSFSGILCSGIFGGALIPLIVGSMADMFGLRIAMTFLYVTLGYILFLAFYAKPLVDNKTVSFKELLKL</sequence>
<name>A0A2T5J685_9SPHI</name>
<evidence type="ECO:0000313" key="9">
    <source>
        <dbReference type="Proteomes" id="UP000244168"/>
    </source>
</evidence>
<dbReference type="GO" id="GO:0022857">
    <property type="term" value="F:transmembrane transporter activity"/>
    <property type="evidence" value="ECO:0007669"/>
    <property type="project" value="InterPro"/>
</dbReference>
<keyword evidence="9" id="KW-1185">Reference proteome</keyword>
<evidence type="ECO:0000256" key="5">
    <source>
        <dbReference type="ARBA" id="ARBA00023136"/>
    </source>
</evidence>
<dbReference type="InterPro" id="IPR050375">
    <property type="entry name" value="MFS_TsgA-like"/>
</dbReference>
<feature type="transmembrane region" description="Helical" evidence="6">
    <location>
        <begin position="355"/>
        <end position="375"/>
    </location>
</feature>
<dbReference type="SUPFAM" id="SSF103473">
    <property type="entry name" value="MFS general substrate transporter"/>
    <property type="match status" value="1"/>
</dbReference>
<dbReference type="Pfam" id="PF07690">
    <property type="entry name" value="MFS_1"/>
    <property type="match status" value="1"/>
</dbReference>
<evidence type="ECO:0000313" key="8">
    <source>
        <dbReference type="EMBL" id="PTQ93981.1"/>
    </source>
</evidence>
<keyword evidence="3 6" id="KW-0812">Transmembrane</keyword>
<feature type="transmembrane region" description="Helical" evidence="6">
    <location>
        <begin position="270"/>
        <end position="289"/>
    </location>
</feature>
<organism evidence="8 9">
    <name type="scientific">Mucilaginibacter yixingensis</name>
    <dbReference type="NCBI Taxonomy" id="1295612"/>
    <lineage>
        <taxon>Bacteria</taxon>
        <taxon>Pseudomonadati</taxon>
        <taxon>Bacteroidota</taxon>
        <taxon>Sphingobacteriia</taxon>
        <taxon>Sphingobacteriales</taxon>
        <taxon>Sphingobacteriaceae</taxon>
        <taxon>Mucilaginibacter</taxon>
    </lineage>
</organism>
<feature type="transmembrane region" description="Helical" evidence="6">
    <location>
        <begin position="320"/>
        <end position="343"/>
    </location>
</feature>
<feature type="transmembrane region" description="Helical" evidence="6">
    <location>
        <begin position="98"/>
        <end position="117"/>
    </location>
</feature>
<evidence type="ECO:0000256" key="1">
    <source>
        <dbReference type="ARBA" id="ARBA00004429"/>
    </source>
</evidence>
<feature type="transmembrane region" description="Helical" evidence="6">
    <location>
        <begin position="230"/>
        <end position="250"/>
    </location>
</feature>
<feature type="transmembrane region" description="Helical" evidence="6">
    <location>
        <begin position="39"/>
        <end position="62"/>
    </location>
</feature>
<feature type="transmembrane region" description="Helical" evidence="6">
    <location>
        <begin position="296"/>
        <end position="314"/>
    </location>
</feature>
<dbReference type="InterPro" id="IPR011701">
    <property type="entry name" value="MFS"/>
</dbReference>
<keyword evidence="2" id="KW-1003">Cell membrane</keyword>
<protein>
    <submittedName>
        <fullName evidence="8">Fucose permease</fullName>
    </submittedName>
</protein>
<dbReference type="AlphaFoldDB" id="A0A2T5J685"/>
<feature type="domain" description="Major facilitator superfamily (MFS) profile" evidence="7">
    <location>
        <begin position="8"/>
        <end position="410"/>
    </location>
</feature>
<comment type="subcellular location">
    <subcellularLocation>
        <location evidence="1">Cell inner membrane</location>
        <topology evidence="1">Multi-pass membrane protein</topology>
    </subcellularLocation>
</comment>
<dbReference type="Proteomes" id="UP000244168">
    <property type="component" value="Unassembled WGS sequence"/>
</dbReference>
<feature type="transmembrane region" description="Helical" evidence="6">
    <location>
        <begin position="74"/>
        <end position="92"/>
    </location>
</feature>
<feature type="transmembrane region" description="Helical" evidence="6">
    <location>
        <begin position="381"/>
        <end position="401"/>
    </location>
</feature>
<dbReference type="GO" id="GO:0005886">
    <property type="term" value="C:plasma membrane"/>
    <property type="evidence" value="ECO:0007669"/>
    <property type="project" value="UniProtKB-SubCell"/>
</dbReference>
<feature type="transmembrane region" description="Helical" evidence="6">
    <location>
        <begin position="7"/>
        <end position="27"/>
    </location>
</feature>
<comment type="caution">
    <text evidence="8">The sequence shown here is derived from an EMBL/GenBank/DDBJ whole genome shotgun (WGS) entry which is preliminary data.</text>
</comment>